<dbReference type="GO" id="GO:0022857">
    <property type="term" value="F:transmembrane transporter activity"/>
    <property type="evidence" value="ECO:0007669"/>
    <property type="project" value="InterPro"/>
</dbReference>
<dbReference type="Gene3D" id="1.20.1720.10">
    <property type="entry name" value="Multidrug resistance protein D"/>
    <property type="match status" value="1"/>
</dbReference>
<feature type="transmembrane region" description="Helical" evidence="8">
    <location>
        <begin position="353"/>
        <end position="379"/>
    </location>
</feature>
<evidence type="ECO:0000259" key="9">
    <source>
        <dbReference type="PROSITE" id="PS50850"/>
    </source>
</evidence>
<sequence>MKAGRREWIGLAVLALPTLLLSLDVSVLYLALPQLSAELGADSTEQLWILDIYSFLLAGFLVTMGTLGDRIGRRRLLLVGAFAFAVASLVAAFSTSPEMLIVARAALGVAGATLMPSTMALIRNMFSDPKEMGTAIGIWFACFMGGMTLGPLAGGLLVENYWWGSAFLLGVPVMVLLLVTAPFLLPEYRDPNAGRLDLASVGLSLGAILPAIFGLKTIARDGLSTAPVVVLLVGVVVGWLFARRQRTLADPFLDLSLFTNRTFSGALSVMLFAGVVMAGVSLMSSLYLQVVDGRTPLQAGLLLIPQNIAMVVGSVISPMLGRRFQSAYVIAVGLALAGAGLLVHTVAPVDGGVPYIVGGLVVAAFGIALPMGITMNVILGAAPPEKAGSAASISETSGEFGIAMGIATLGSLATVIYRGRMDETVPGTVPGDAAATANESVTAAAAAATAATLPGEAGAALLGAAREAFTGALHGVAWVGAGVFLALAVVAVALLRSRTPAAPEPSTAEEERQLVSAGH</sequence>
<proteinExistence type="predicted"/>
<feature type="transmembrane region" description="Helical" evidence="8">
    <location>
        <begin position="101"/>
        <end position="122"/>
    </location>
</feature>
<dbReference type="Gene3D" id="1.20.1250.20">
    <property type="entry name" value="MFS general substrate transporter like domains"/>
    <property type="match status" value="1"/>
</dbReference>
<comment type="caution">
    <text evidence="10">The sequence shown here is derived from an EMBL/GenBank/DDBJ whole genome shotgun (WGS) entry which is preliminary data.</text>
</comment>
<dbReference type="Pfam" id="PF07690">
    <property type="entry name" value="MFS_1"/>
    <property type="match status" value="1"/>
</dbReference>
<dbReference type="PROSITE" id="PS50850">
    <property type="entry name" value="MFS"/>
    <property type="match status" value="1"/>
</dbReference>
<feature type="transmembrane region" description="Helical" evidence="8">
    <location>
        <begin position="225"/>
        <end position="242"/>
    </location>
</feature>
<keyword evidence="3" id="KW-1003">Cell membrane</keyword>
<keyword evidence="2" id="KW-0813">Transport</keyword>
<dbReference type="InterPro" id="IPR001958">
    <property type="entry name" value="Tet-R_TetA/multi-R_MdtG-like"/>
</dbReference>
<dbReference type="GO" id="GO:0005886">
    <property type="term" value="C:plasma membrane"/>
    <property type="evidence" value="ECO:0007669"/>
    <property type="project" value="UniProtKB-SubCell"/>
</dbReference>
<protein>
    <submittedName>
        <fullName evidence="10">MFS transporter</fullName>
    </submittedName>
</protein>
<dbReference type="PRINTS" id="PR01035">
    <property type="entry name" value="TCRTETA"/>
</dbReference>
<evidence type="ECO:0000256" key="1">
    <source>
        <dbReference type="ARBA" id="ARBA00004651"/>
    </source>
</evidence>
<evidence type="ECO:0000256" key="8">
    <source>
        <dbReference type="SAM" id="Phobius"/>
    </source>
</evidence>
<dbReference type="SUPFAM" id="SSF103473">
    <property type="entry name" value="MFS general substrate transporter"/>
    <property type="match status" value="1"/>
</dbReference>
<accession>A0A8J4E6C8</accession>
<feature type="transmembrane region" description="Helical" evidence="8">
    <location>
        <begin position="299"/>
        <end position="320"/>
    </location>
</feature>
<feature type="transmembrane region" description="Helical" evidence="8">
    <location>
        <begin position="263"/>
        <end position="287"/>
    </location>
</feature>
<keyword evidence="4 8" id="KW-0812">Transmembrane</keyword>
<evidence type="ECO:0000256" key="2">
    <source>
        <dbReference type="ARBA" id="ARBA00022448"/>
    </source>
</evidence>
<feature type="transmembrane region" description="Helical" evidence="8">
    <location>
        <begin position="162"/>
        <end position="186"/>
    </location>
</feature>
<comment type="subcellular location">
    <subcellularLocation>
        <location evidence="1">Cell membrane</location>
        <topology evidence="1">Multi-pass membrane protein</topology>
    </subcellularLocation>
</comment>
<feature type="domain" description="Major facilitator superfamily (MFS) profile" evidence="9">
    <location>
        <begin position="10"/>
        <end position="500"/>
    </location>
</feature>
<evidence type="ECO:0000256" key="3">
    <source>
        <dbReference type="ARBA" id="ARBA00022475"/>
    </source>
</evidence>
<dbReference type="RefSeq" id="WP_204009027.1">
    <property type="nucleotide sequence ID" value="NZ_BOPG01000085.1"/>
</dbReference>
<keyword evidence="11" id="KW-1185">Reference proteome</keyword>
<dbReference type="AlphaFoldDB" id="A0A8J4E6C8"/>
<dbReference type="InterPro" id="IPR036259">
    <property type="entry name" value="MFS_trans_sf"/>
</dbReference>
<evidence type="ECO:0000256" key="6">
    <source>
        <dbReference type="ARBA" id="ARBA00023136"/>
    </source>
</evidence>
<feature type="region of interest" description="Disordered" evidence="7">
    <location>
        <begin position="500"/>
        <end position="519"/>
    </location>
</feature>
<keyword evidence="5 8" id="KW-1133">Transmembrane helix</keyword>
<evidence type="ECO:0000313" key="11">
    <source>
        <dbReference type="Proteomes" id="UP000612585"/>
    </source>
</evidence>
<gene>
    <name evidence="10" type="ORF">Vau01_105440</name>
</gene>
<dbReference type="CDD" id="cd17321">
    <property type="entry name" value="MFS_MMR_MDR_like"/>
    <property type="match status" value="1"/>
</dbReference>
<feature type="transmembrane region" description="Helical" evidence="8">
    <location>
        <begin position="400"/>
        <end position="417"/>
    </location>
</feature>
<feature type="transmembrane region" description="Helical" evidence="8">
    <location>
        <begin position="46"/>
        <end position="64"/>
    </location>
</feature>
<feature type="transmembrane region" description="Helical" evidence="8">
    <location>
        <begin position="76"/>
        <end position="95"/>
    </location>
</feature>
<feature type="transmembrane region" description="Helical" evidence="8">
    <location>
        <begin position="327"/>
        <end position="347"/>
    </location>
</feature>
<keyword evidence="6 8" id="KW-0472">Membrane</keyword>
<dbReference type="Proteomes" id="UP000612585">
    <property type="component" value="Unassembled WGS sequence"/>
</dbReference>
<evidence type="ECO:0000313" key="10">
    <source>
        <dbReference type="EMBL" id="GIJ63028.1"/>
    </source>
</evidence>
<feature type="transmembrane region" description="Helical" evidence="8">
    <location>
        <begin position="198"/>
        <end position="219"/>
    </location>
</feature>
<organism evidence="10 11">
    <name type="scientific">Virgisporangium aurantiacum</name>
    <dbReference type="NCBI Taxonomy" id="175570"/>
    <lineage>
        <taxon>Bacteria</taxon>
        <taxon>Bacillati</taxon>
        <taxon>Actinomycetota</taxon>
        <taxon>Actinomycetes</taxon>
        <taxon>Micromonosporales</taxon>
        <taxon>Micromonosporaceae</taxon>
        <taxon>Virgisporangium</taxon>
    </lineage>
</organism>
<name>A0A8J4E6C8_9ACTN</name>
<evidence type="ECO:0000256" key="7">
    <source>
        <dbReference type="SAM" id="MobiDB-lite"/>
    </source>
</evidence>
<feature type="transmembrane region" description="Helical" evidence="8">
    <location>
        <begin position="134"/>
        <end position="156"/>
    </location>
</feature>
<dbReference type="InterPro" id="IPR020846">
    <property type="entry name" value="MFS_dom"/>
</dbReference>
<dbReference type="PANTHER" id="PTHR42718:SF47">
    <property type="entry name" value="METHYL VIOLOGEN RESISTANCE PROTEIN SMVA"/>
    <property type="match status" value="1"/>
</dbReference>
<evidence type="ECO:0000256" key="4">
    <source>
        <dbReference type="ARBA" id="ARBA00022692"/>
    </source>
</evidence>
<evidence type="ECO:0000256" key="5">
    <source>
        <dbReference type="ARBA" id="ARBA00022989"/>
    </source>
</evidence>
<reference evidence="10" key="1">
    <citation type="submission" date="2021-01" db="EMBL/GenBank/DDBJ databases">
        <title>Whole genome shotgun sequence of Virgisporangium aurantiacum NBRC 16421.</title>
        <authorList>
            <person name="Komaki H."/>
            <person name="Tamura T."/>
        </authorList>
    </citation>
    <scope>NUCLEOTIDE SEQUENCE</scope>
    <source>
        <strain evidence="10">NBRC 16421</strain>
    </source>
</reference>
<dbReference type="EMBL" id="BOPG01000085">
    <property type="protein sequence ID" value="GIJ63028.1"/>
    <property type="molecule type" value="Genomic_DNA"/>
</dbReference>
<feature type="transmembrane region" description="Helical" evidence="8">
    <location>
        <begin position="476"/>
        <end position="495"/>
    </location>
</feature>
<dbReference type="PANTHER" id="PTHR42718">
    <property type="entry name" value="MAJOR FACILITATOR SUPERFAMILY MULTIDRUG TRANSPORTER MFSC"/>
    <property type="match status" value="1"/>
</dbReference>
<dbReference type="InterPro" id="IPR011701">
    <property type="entry name" value="MFS"/>
</dbReference>